<evidence type="ECO:0000313" key="1">
    <source>
        <dbReference type="EMBL" id="AFD03010.1"/>
    </source>
</evidence>
<protein>
    <submittedName>
        <fullName evidence="1">Hsp20 heat shock protein</fullName>
    </submittedName>
</protein>
<accession>H8ZNE9</accession>
<reference evidence="1 2" key="1">
    <citation type="submission" date="2011-07" db="EMBL/GenBank/DDBJ databases">
        <title>Viral Tagging: a high-throughput approach to explore virus-host interactions.</title>
        <authorList>
            <person name="Deng L."/>
            <person name="Sullivan M.B."/>
            <person name="Poulos B."/>
            <person name="Ignacio Espinoza J.C."/>
        </authorList>
    </citation>
    <scope>NUCLEOTIDE SEQUENCE [LARGE SCALE GENOMIC DNA]</scope>
</reference>
<name>H8ZNE9_9CAUD</name>
<dbReference type="KEGG" id="vg:14005434"/>
<keyword evidence="2" id="KW-1185">Reference proteome</keyword>
<evidence type="ECO:0000313" key="2">
    <source>
        <dbReference type="Proteomes" id="UP000007597"/>
    </source>
</evidence>
<dbReference type="Proteomes" id="UP000007597">
    <property type="component" value="Segment"/>
</dbReference>
<organism evidence="1 2">
    <name type="scientific">Synechococcus phage metaG-MbCM1</name>
    <dbReference type="NCBI Taxonomy" id="1079999"/>
    <lineage>
        <taxon>Viruses</taxon>
        <taxon>Duplodnaviria</taxon>
        <taxon>Heunggongvirae</taxon>
        <taxon>Uroviricota</taxon>
        <taxon>Caudoviricetes</taxon>
        <taxon>Pantevenvirales</taxon>
        <taxon>Kyanoviridae</taxon>
        <taxon>Galenevirus</taxon>
        <taxon>Galenevirus mbcm1</taxon>
    </lineage>
</organism>
<dbReference type="GeneID" id="14005434"/>
<proteinExistence type="predicted"/>
<dbReference type="EMBL" id="JN371769">
    <property type="protein sequence ID" value="AFD03010.1"/>
    <property type="molecule type" value="Genomic_DNA"/>
</dbReference>
<dbReference type="RefSeq" id="YP_007001661.1">
    <property type="nucleotide sequence ID" value="NC_019443.1"/>
</dbReference>
<sequence>MNYLNHSKSATLHNVEYSDRVKKKLHQEIFKDTLYTMELNRDPSQVSFFNEYLFEFKTK</sequence>
<keyword evidence="1" id="KW-0346">Stress response</keyword>